<dbReference type="InterPro" id="IPR036390">
    <property type="entry name" value="WH_DNA-bd_sf"/>
</dbReference>
<evidence type="ECO:0000256" key="3">
    <source>
        <dbReference type="ARBA" id="ARBA00023163"/>
    </source>
</evidence>
<dbReference type="Pfam" id="PF08279">
    <property type="entry name" value="HTH_11"/>
    <property type="match status" value="1"/>
</dbReference>
<dbReference type="InterPro" id="IPR026881">
    <property type="entry name" value="WYL_dom"/>
</dbReference>
<dbReference type="PROSITE" id="PS00894">
    <property type="entry name" value="HTH_DEOR_1"/>
    <property type="match status" value="1"/>
</dbReference>
<keyword evidence="6" id="KW-1185">Reference proteome</keyword>
<dbReference type="PANTHER" id="PTHR34580:SF3">
    <property type="entry name" value="PROTEIN PAFB"/>
    <property type="match status" value="1"/>
</dbReference>
<keyword evidence="2" id="KW-0238">DNA-binding</keyword>
<comment type="caution">
    <text evidence="5">The sequence shown here is derived from an EMBL/GenBank/DDBJ whole genome shotgun (WGS) entry which is preliminary data.</text>
</comment>
<dbReference type="InterPro" id="IPR001034">
    <property type="entry name" value="DeoR_HTH"/>
</dbReference>
<evidence type="ECO:0000313" key="6">
    <source>
        <dbReference type="Proteomes" id="UP001500635"/>
    </source>
</evidence>
<sequence length="320" mass="35192">MVLDASARLLALLSLLQARPEWSAAELAARLEITPRTVRRDVDKLRTLGYPVAATRGVGGGYRLSQGAQMPPLLLDDDEALAVAVALQSEATATVTGLGEAAASALAKLRQVMPTRIRHRLGTVDIEVQATAPGPAVNADVLRAVAQACRARERLRFDYVRRSADGDAEVPMRRDTEPHQVVRLGSRWYLLGFDVERGDWRTYRIDRMAPVVPTGPRFIPRPVPDGGAAAHVQRSVDRVYRQAAARIEILAPLAEIAPIVQERWGAVESGGPDSCVVTVWSVSVPQIAHWLTRFDRPFRVLEPEELRAECHAIGRRYLDA</sequence>
<organism evidence="5 6">
    <name type="scientific">Tsukamurella soli</name>
    <dbReference type="NCBI Taxonomy" id="644556"/>
    <lineage>
        <taxon>Bacteria</taxon>
        <taxon>Bacillati</taxon>
        <taxon>Actinomycetota</taxon>
        <taxon>Actinomycetes</taxon>
        <taxon>Mycobacteriales</taxon>
        <taxon>Tsukamurellaceae</taxon>
        <taxon>Tsukamurella</taxon>
    </lineage>
</organism>
<dbReference type="InterPro" id="IPR018356">
    <property type="entry name" value="Tscrpt_reg_HTH_DeoR_CS"/>
</dbReference>
<dbReference type="EMBL" id="BAABFR010000060">
    <property type="protein sequence ID" value="GAA4398184.1"/>
    <property type="molecule type" value="Genomic_DNA"/>
</dbReference>
<accession>A0ABP8JZ27</accession>
<dbReference type="PIRSF" id="PIRSF016838">
    <property type="entry name" value="PafC"/>
    <property type="match status" value="1"/>
</dbReference>
<dbReference type="PROSITE" id="PS51000">
    <property type="entry name" value="HTH_DEOR_2"/>
    <property type="match status" value="1"/>
</dbReference>
<feature type="domain" description="HTH deoR-type" evidence="4">
    <location>
        <begin position="5"/>
        <end position="63"/>
    </location>
</feature>
<dbReference type="Pfam" id="PF13280">
    <property type="entry name" value="WYL"/>
    <property type="match status" value="1"/>
</dbReference>
<evidence type="ECO:0000259" key="4">
    <source>
        <dbReference type="PROSITE" id="PS51000"/>
    </source>
</evidence>
<evidence type="ECO:0000256" key="2">
    <source>
        <dbReference type="ARBA" id="ARBA00023125"/>
    </source>
</evidence>
<dbReference type="Pfam" id="PF25583">
    <property type="entry name" value="WCX"/>
    <property type="match status" value="1"/>
</dbReference>
<dbReference type="InterPro" id="IPR051534">
    <property type="entry name" value="CBASS_pafABC_assoc_protein"/>
</dbReference>
<dbReference type="PROSITE" id="PS52050">
    <property type="entry name" value="WYL"/>
    <property type="match status" value="1"/>
</dbReference>
<protein>
    <submittedName>
        <fullName evidence="5">YafY family protein</fullName>
    </submittedName>
</protein>
<reference evidence="6" key="1">
    <citation type="journal article" date="2019" name="Int. J. Syst. Evol. Microbiol.">
        <title>The Global Catalogue of Microorganisms (GCM) 10K type strain sequencing project: providing services to taxonomists for standard genome sequencing and annotation.</title>
        <authorList>
            <consortium name="The Broad Institute Genomics Platform"/>
            <consortium name="The Broad Institute Genome Sequencing Center for Infectious Disease"/>
            <person name="Wu L."/>
            <person name="Ma J."/>
        </authorList>
    </citation>
    <scope>NUCLEOTIDE SEQUENCE [LARGE SCALE GENOMIC DNA]</scope>
    <source>
        <strain evidence="6">JCM 17688</strain>
    </source>
</reference>
<dbReference type="InterPro" id="IPR013196">
    <property type="entry name" value="HTH_11"/>
</dbReference>
<dbReference type="InterPro" id="IPR036388">
    <property type="entry name" value="WH-like_DNA-bd_sf"/>
</dbReference>
<dbReference type="PANTHER" id="PTHR34580">
    <property type="match status" value="1"/>
</dbReference>
<evidence type="ECO:0000256" key="1">
    <source>
        <dbReference type="ARBA" id="ARBA00023015"/>
    </source>
</evidence>
<dbReference type="InterPro" id="IPR057727">
    <property type="entry name" value="WCX_dom"/>
</dbReference>
<keyword evidence="1" id="KW-0805">Transcription regulation</keyword>
<dbReference type="SUPFAM" id="SSF46785">
    <property type="entry name" value="Winged helix' DNA-binding domain"/>
    <property type="match status" value="1"/>
</dbReference>
<dbReference type="Proteomes" id="UP001500635">
    <property type="component" value="Unassembled WGS sequence"/>
</dbReference>
<proteinExistence type="predicted"/>
<keyword evidence="3" id="KW-0804">Transcription</keyword>
<evidence type="ECO:0000313" key="5">
    <source>
        <dbReference type="EMBL" id="GAA4398184.1"/>
    </source>
</evidence>
<dbReference type="InterPro" id="IPR028349">
    <property type="entry name" value="PafC-like"/>
</dbReference>
<dbReference type="Gene3D" id="1.10.10.10">
    <property type="entry name" value="Winged helix-like DNA-binding domain superfamily/Winged helix DNA-binding domain"/>
    <property type="match status" value="1"/>
</dbReference>
<name>A0ABP8JZ27_9ACTN</name>
<gene>
    <name evidence="5" type="ORF">GCM10023147_34230</name>
</gene>